<dbReference type="GO" id="GO:1903806">
    <property type="term" value="P:L-isoleucine import across plasma membrane"/>
    <property type="evidence" value="ECO:0007669"/>
    <property type="project" value="TreeGrafter"/>
</dbReference>
<dbReference type="PATRIC" id="fig|994573.3.peg.566"/>
<organism evidence="5 6">
    <name type="scientific">Youngiibacter fragilis 232.1</name>
    <dbReference type="NCBI Taxonomy" id="994573"/>
    <lineage>
        <taxon>Bacteria</taxon>
        <taxon>Bacillati</taxon>
        <taxon>Bacillota</taxon>
        <taxon>Clostridia</taxon>
        <taxon>Eubacteriales</taxon>
        <taxon>Clostridiaceae</taxon>
        <taxon>Youngiibacter</taxon>
    </lineage>
</organism>
<dbReference type="InterPro" id="IPR032823">
    <property type="entry name" value="BCA_ABC_TP_C"/>
</dbReference>
<evidence type="ECO:0000256" key="1">
    <source>
        <dbReference type="ARBA" id="ARBA00022448"/>
    </source>
</evidence>
<dbReference type="CDD" id="cd03219">
    <property type="entry name" value="ABC_Mj1267_LivG_branched"/>
    <property type="match status" value="1"/>
</dbReference>
<dbReference type="SMART" id="SM00382">
    <property type="entry name" value="AAA"/>
    <property type="match status" value="1"/>
</dbReference>
<reference evidence="5 6" key="1">
    <citation type="journal article" date="2014" name="Genome Announc.">
        <title>Genome Sequence of Youngiibacter fragilis, the Type Strain of the Genus Youngiibacter.</title>
        <authorList>
            <person name="Wawrik C.B."/>
            <person name="Callaghan A.V."/>
            <person name="Stamps B.W."/>
            <person name="Wawrik B."/>
        </authorList>
    </citation>
    <scope>NUCLEOTIDE SEQUENCE [LARGE SCALE GENOMIC DNA]</scope>
    <source>
        <strain evidence="5 6">232.1</strain>
    </source>
</reference>
<evidence type="ECO:0000313" key="5">
    <source>
        <dbReference type="EMBL" id="ETA81943.1"/>
    </source>
</evidence>
<dbReference type="InterPro" id="IPR027417">
    <property type="entry name" value="P-loop_NTPase"/>
</dbReference>
<dbReference type="GO" id="GO:0042941">
    <property type="term" value="P:D-alanine transmembrane transport"/>
    <property type="evidence" value="ECO:0007669"/>
    <property type="project" value="TreeGrafter"/>
</dbReference>
<dbReference type="GO" id="GO:1903805">
    <property type="term" value="P:L-valine import across plasma membrane"/>
    <property type="evidence" value="ECO:0007669"/>
    <property type="project" value="TreeGrafter"/>
</dbReference>
<keyword evidence="2" id="KW-0547">Nucleotide-binding</keyword>
<proteinExistence type="predicted"/>
<dbReference type="Pfam" id="PF00005">
    <property type="entry name" value="ABC_tran"/>
    <property type="match status" value="1"/>
</dbReference>
<dbReference type="SUPFAM" id="SSF52540">
    <property type="entry name" value="P-loop containing nucleoside triphosphate hydrolases"/>
    <property type="match status" value="1"/>
</dbReference>
<evidence type="ECO:0000256" key="3">
    <source>
        <dbReference type="ARBA" id="ARBA00022840"/>
    </source>
</evidence>
<dbReference type="GO" id="GO:0005524">
    <property type="term" value="F:ATP binding"/>
    <property type="evidence" value="ECO:0007669"/>
    <property type="project" value="UniProtKB-KW"/>
</dbReference>
<dbReference type="GO" id="GO:0016887">
    <property type="term" value="F:ATP hydrolysis activity"/>
    <property type="evidence" value="ECO:0007669"/>
    <property type="project" value="InterPro"/>
</dbReference>
<dbReference type="PROSITE" id="PS00211">
    <property type="entry name" value="ABC_TRANSPORTER_1"/>
    <property type="match status" value="1"/>
</dbReference>
<dbReference type="Proteomes" id="UP000017747">
    <property type="component" value="Unassembled WGS sequence"/>
</dbReference>
<dbReference type="EMBL" id="AXUN02000046">
    <property type="protein sequence ID" value="ETA81943.1"/>
    <property type="molecule type" value="Genomic_DNA"/>
</dbReference>
<dbReference type="RefSeq" id="WP_023863305.1">
    <property type="nucleotide sequence ID" value="NZ_AXUN02000046.1"/>
</dbReference>
<dbReference type="GO" id="GO:0015188">
    <property type="term" value="F:L-isoleucine transmembrane transporter activity"/>
    <property type="evidence" value="ECO:0007669"/>
    <property type="project" value="TreeGrafter"/>
</dbReference>
<dbReference type="GO" id="GO:0005304">
    <property type="term" value="F:L-valine transmembrane transporter activity"/>
    <property type="evidence" value="ECO:0007669"/>
    <property type="project" value="TreeGrafter"/>
</dbReference>
<dbReference type="STRING" id="994573.T472_0203020"/>
<evidence type="ECO:0000256" key="2">
    <source>
        <dbReference type="ARBA" id="ARBA00022741"/>
    </source>
</evidence>
<protein>
    <submittedName>
        <fullName evidence="5">Branched-chain amino acid ABC transporter ATP-binding protein</fullName>
    </submittedName>
</protein>
<dbReference type="Gene3D" id="3.40.50.300">
    <property type="entry name" value="P-loop containing nucleotide triphosphate hydrolases"/>
    <property type="match status" value="1"/>
</dbReference>
<dbReference type="GO" id="GO:0005886">
    <property type="term" value="C:plasma membrane"/>
    <property type="evidence" value="ECO:0007669"/>
    <property type="project" value="TreeGrafter"/>
</dbReference>
<dbReference type="PANTHER" id="PTHR45772">
    <property type="entry name" value="CONSERVED COMPONENT OF ABC TRANSPORTER FOR NATURAL AMINO ACIDS-RELATED"/>
    <property type="match status" value="1"/>
</dbReference>
<gene>
    <name evidence="5" type="ORF">T472_0203020</name>
</gene>
<comment type="caution">
    <text evidence="5">The sequence shown here is derived from an EMBL/GenBank/DDBJ whole genome shotgun (WGS) entry which is preliminary data.</text>
</comment>
<dbReference type="FunFam" id="3.40.50.300:FF:000421">
    <property type="entry name" value="Branched-chain amino acid ABC transporter ATP-binding protein"/>
    <property type="match status" value="1"/>
</dbReference>
<sequence length="260" mass="28832">MLNVENVTMKFGGLSAVSQLTLDIGKNEVVGLIGPNGAGKTTVFNMLTGIYTPTEGEIKYNDKVINGIKPHKISSMGIARTFQNIRLFSSLTVGDNVRISHTNKTDYNLAEALLRLPRFFKAEAALDEKVHSLLALFNLYEKREEKARNLSYGEQRRLEIVRALATDPKLLLLDEPAAGMNPAETHDLMNLIGRLRDEFDVSILLIEHDMKLVMGICDRINVLNFGKKIASGNPYEIRNNEEVIKAYLGEKGGEGTAKNA</sequence>
<dbReference type="PANTHER" id="PTHR45772:SF7">
    <property type="entry name" value="AMINO ACID ABC TRANSPORTER ATP-BINDING PROTEIN"/>
    <property type="match status" value="1"/>
</dbReference>
<evidence type="ECO:0000259" key="4">
    <source>
        <dbReference type="PROSITE" id="PS50893"/>
    </source>
</evidence>
<feature type="domain" description="ABC transporter" evidence="4">
    <location>
        <begin position="2"/>
        <end position="250"/>
    </location>
</feature>
<dbReference type="InterPro" id="IPR003593">
    <property type="entry name" value="AAA+_ATPase"/>
</dbReference>
<evidence type="ECO:0000313" key="6">
    <source>
        <dbReference type="Proteomes" id="UP000017747"/>
    </source>
</evidence>
<dbReference type="InterPro" id="IPR017871">
    <property type="entry name" value="ABC_transporter-like_CS"/>
</dbReference>
<name>V7I7T4_9CLOT</name>
<accession>V7I7T4</accession>
<dbReference type="Pfam" id="PF12399">
    <property type="entry name" value="BCA_ABC_TP_C"/>
    <property type="match status" value="1"/>
</dbReference>
<dbReference type="GO" id="GO:0015192">
    <property type="term" value="F:L-phenylalanine transmembrane transporter activity"/>
    <property type="evidence" value="ECO:0007669"/>
    <property type="project" value="TreeGrafter"/>
</dbReference>
<dbReference type="eggNOG" id="COG0411">
    <property type="taxonomic scope" value="Bacteria"/>
</dbReference>
<dbReference type="InterPro" id="IPR051120">
    <property type="entry name" value="ABC_AA/LPS_Transport"/>
</dbReference>
<keyword evidence="3 5" id="KW-0067">ATP-binding</keyword>
<keyword evidence="1" id="KW-0813">Transport</keyword>
<dbReference type="GO" id="GO:0015808">
    <property type="term" value="P:L-alanine transport"/>
    <property type="evidence" value="ECO:0007669"/>
    <property type="project" value="TreeGrafter"/>
</dbReference>
<dbReference type="AlphaFoldDB" id="V7I7T4"/>
<dbReference type="OrthoDB" id="9805514at2"/>
<keyword evidence="6" id="KW-1185">Reference proteome</keyword>
<dbReference type="PROSITE" id="PS50893">
    <property type="entry name" value="ABC_TRANSPORTER_2"/>
    <property type="match status" value="1"/>
</dbReference>
<dbReference type="InterPro" id="IPR003439">
    <property type="entry name" value="ABC_transporter-like_ATP-bd"/>
</dbReference>